<dbReference type="NCBIfam" id="NF008872">
    <property type="entry name" value="PRK11908.1"/>
    <property type="match status" value="1"/>
</dbReference>
<dbReference type="InterPro" id="IPR045869">
    <property type="entry name" value="Arna-like_SDR_e"/>
</dbReference>
<dbReference type="Gene3D" id="3.40.50.720">
    <property type="entry name" value="NAD(P)-binding Rossmann-like Domain"/>
    <property type="match status" value="1"/>
</dbReference>
<evidence type="ECO:0000256" key="2">
    <source>
        <dbReference type="ARBA" id="ARBA00022516"/>
    </source>
</evidence>
<dbReference type="GO" id="GO:0046677">
    <property type="term" value="P:response to antibiotic"/>
    <property type="evidence" value="ECO:0007669"/>
    <property type="project" value="UniProtKB-KW"/>
</dbReference>
<dbReference type="SUPFAM" id="SSF53328">
    <property type="entry name" value="Formyltransferase"/>
    <property type="match status" value="1"/>
</dbReference>
<feature type="active site" description="Proton acceptor; for decarboxylase activity" evidence="17">
    <location>
        <position position="434"/>
    </location>
</feature>
<dbReference type="GO" id="GO:0009103">
    <property type="term" value="P:lipopolysaccharide biosynthetic process"/>
    <property type="evidence" value="ECO:0007669"/>
    <property type="project" value="UniProtKB-UniRule"/>
</dbReference>
<comment type="catalytic activity">
    <reaction evidence="17">
        <text>UDP-alpha-D-glucuronate + NAD(+) = UDP-beta-L-threo-pentopyranos-4-ulose + CO2 + NADH</text>
        <dbReference type="Rhea" id="RHEA:24702"/>
        <dbReference type="ChEBI" id="CHEBI:16526"/>
        <dbReference type="ChEBI" id="CHEBI:57540"/>
        <dbReference type="ChEBI" id="CHEBI:57945"/>
        <dbReference type="ChEBI" id="CHEBI:58052"/>
        <dbReference type="ChEBI" id="CHEBI:58710"/>
        <dbReference type="EC" id="1.1.1.305"/>
    </reaction>
</comment>
<keyword evidence="22" id="KW-1185">Reference proteome</keyword>
<gene>
    <name evidence="17" type="primary">arnA</name>
    <name evidence="21" type="ORF">BG55_22700</name>
</gene>
<evidence type="ECO:0000256" key="3">
    <source>
        <dbReference type="ARBA" id="ARBA00022556"/>
    </source>
</evidence>
<feature type="domain" description="Formyl transferase N-terminal" evidence="18">
    <location>
        <begin position="57"/>
        <end position="175"/>
    </location>
</feature>
<keyword evidence="5 17" id="KW-0448">Lipopolysaccharide biosynthesis</keyword>
<feature type="binding site" evidence="17">
    <location>
        <begin position="526"/>
        <end position="535"/>
    </location>
    <ligand>
        <name>UDP-alpha-D-glucuronate</name>
        <dbReference type="ChEBI" id="CHEBI:58052"/>
    </ligand>
</feature>
<keyword evidence="6 17" id="KW-0560">Oxidoreductase</keyword>
<comment type="function">
    <text evidence="11 17">Bifunctional enzyme that catalyzes the oxidative decarboxylation of UDP-glucuronic acid (UDP-GlcUA) to UDP-4-keto-arabinose (UDP-Ara4O) and the addition of a formyl group to UDP-4-amino-4-deoxy-L-arabinose (UDP-L-Ara4N) to form UDP-L-4-formamido-arabinose (UDP-L-Ara4FN). The modified arabinose is attached to lipid A and is required for resistance to polymyxin and cationic antimicrobial peptides.</text>
</comment>
<feature type="binding site" evidence="17">
    <location>
        <position position="398"/>
    </location>
    <ligand>
        <name>UDP-alpha-D-glucuronate</name>
        <dbReference type="ChEBI" id="CHEBI:58052"/>
    </ligand>
</feature>
<dbReference type="EMBL" id="JFHN01000075">
    <property type="protein sequence ID" value="EXU73617.1"/>
    <property type="molecule type" value="Genomic_DNA"/>
</dbReference>
<evidence type="ECO:0000256" key="17">
    <source>
        <dbReference type="HAMAP-Rule" id="MF_01166"/>
    </source>
</evidence>
<dbReference type="InterPro" id="IPR021168">
    <property type="entry name" value="Bifun_polymyxin_resist_ArnA"/>
</dbReference>
<feature type="binding site" evidence="17">
    <location>
        <position position="460"/>
    </location>
    <ligand>
        <name>UDP-alpha-D-glucuronate</name>
        <dbReference type="ChEBI" id="CHEBI:58052"/>
    </ligand>
</feature>
<dbReference type="GO" id="GO:0099618">
    <property type="term" value="F:UDP-glucuronate dehydrogenase activity"/>
    <property type="evidence" value="ECO:0007669"/>
    <property type="project" value="UniProtKB-EC"/>
</dbReference>
<dbReference type="SUPFAM" id="SSF51735">
    <property type="entry name" value="NAD(P)-binding Rossmann-fold domains"/>
    <property type="match status" value="1"/>
</dbReference>
<dbReference type="STRING" id="69222.BG55_22700"/>
<keyword evidence="3 17" id="KW-0441">Lipid A biosynthesis</keyword>
<keyword evidence="2 17" id="KW-0444">Lipid biosynthesis</keyword>
<dbReference type="NCBIfam" id="NF005998">
    <property type="entry name" value="PRK08125.1"/>
    <property type="match status" value="1"/>
</dbReference>
<dbReference type="Proteomes" id="UP000019918">
    <property type="component" value="Unassembled WGS sequence"/>
</dbReference>
<dbReference type="PANTHER" id="PTHR43245">
    <property type="entry name" value="BIFUNCTIONAL POLYMYXIN RESISTANCE PROTEIN ARNA"/>
    <property type="match status" value="1"/>
</dbReference>
<dbReference type="Gene3D" id="3.40.50.12230">
    <property type="match status" value="1"/>
</dbReference>
<feature type="region of interest" description="Dehydrogenase ArnADH" evidence="17">
    <location>
        <begin position="314"/>
        <end position="660"/>
    </location>
</feature>
<name>A0A014PRU6_9GAMM</name>
<organism evidence="21 22">
    <name type="scientific">Erwinia mallotivora</name>
    <dbReference type="NCBI Taxonomy" id="69222"/>
    <lineage>
        <taxon>Bacteria</taxon>
        <taxon>Pseudomonadati</taxon>
        <taxon>Pseudomonadota</taxon>
        <taxon>Gammaproteobacteria</taxon>
        <taxon>Enterobacterales</taxon>
        <taxon>Erwiniaceae</taxon>
        <taxon>Erwinia</taxon>
    </lineage>
</organism>
<dbReference type="Pfam" id="PF01370">
    <property type="entry name" value="Epimerase"/>
    <property type="match status" value="1"/>
</dbReference>
<dbReference type="InterPro" id="IPR001509">
    <property type="entry name" value="Epimerase_deHydtase"/>
</dbReference>
<evidence type="ECO:0000256" key="14">
    <source>
        <dbReference type="ARBA" id="ARBA00060910"/>
    </source>
</evidence>
<keyword evidence="10 17" id="KW-0511">Multifunctional enzyme</keyword>
<feature type="binding site" evidence="17">
    <location>
        <position position="492"/>
    </location>
    <ligand>
        <name>UDP-alpha-D-glucuronate</name>
        <dbReference type="ChEBI" id="CHEBI:58052"/>
    </ligand>
</feature>
<feature type="site" description="Transition state stabilizer" evidence="17">
    <location>
        <position position="102"/>
    </location>
</feature>
<dbReference type="AlphaFoldDB" id="A0A014PRU6"/>
<evidence type="ECO:0000256" key="16">
    <source>
        <dbReference type="ARBA" id="ARBA00063233"/>
    </source>
</evidence>
<comment type="caution">
    <text evidence="17">Lacks conserved residue(s) required for the propagation of feature annotation.</text>
</comment>
<dbReference type="UniPathway" id="UPA00032">
    <property type="reaction ID" value="UER00492"/>
</dbReference>
<evidence type="ECO:0000256" key="6">
    <source>
        <dbReference type="ARBA" id="ARBA00023002"/>
    </source>
</evidence>
<dbReference type="GO" id="GO:0099619">
    <property type="term" value="F:UDP-4-amino-4-deoxy-L-arabinose formyltransferase activity"/>
    <property type="evidence" value="ECO:0007669"/>
    <property type="project" value="UniProtKB-EC"/>
</dbReference>
<evidence type="ECO:0000256" key="15">
    <source>
        <dbReference type="ARBA" id="ARBA00061216"/>
    </source>
</evidence>
<feature type="binding site" evidence="17">
    <location>
        <begin position="432"/>
        <end position="433"/>
    </location>
    <ligand>
        <name>UDP-alpha-D-glucuronate</name>
        <dbReference type="ChEBI" id="CHEBI:58052"/>
    </ligand>
</feature>
<evidence type="ECO:0000256" key="1">
    <source>
        <dbReference type="ARBA" id="ARBA00004756"/>
    </source>
</evidence>
<dbReference type="PANTHER" id="PTHR43245:SF13">
    <property type="entry name" value="UDP-D-APIOSE_UDP-D-XYLOSE SYNTHASE 2"/>
    <property type="match status" value="1"/>
</dbReference>
<feature type="site" description="Raises pKa of active site His" evidence="17">
    <location>
        <position position="140"/>
    </location>
</feature>
<keyword evidence="7 17" id="KW-0520">NAD</keyword>
<feature type="binding site" evidence="17">
    <location>
        <position position="347"/>
    </location>
    <ligand>
        <name>NAD(+)</name>
        <dbReference type="ChEBI" id="CHEBI:57540"/>
    </ligand>
</feature>
<comment type="caution">
    <text evidence="21">The sequence shown here is derived from an EMBL/GenBank/DDBJ whole genome shotgun (WGS) entry which is preliminary data.</text>
</comment>
<evidence type="ECO:0000256" key="8">
    <source>
        <dbReference type="ARBA" id="ARBA00023098"/>
    </source>
</evidence>
<sequence>MKAVVFAYHDMGCIGINALVKAGYQIEAIFTHADSAAENPFFASVARTAAELGIPVFAPEDVNHPLWIDRIKAMAPEAIFSFYYRNLLCEEILSCASSGAYNLHGSLLPKYRGRAPLNWVLVNGESETGVTLHRMTARADAGDIMAQERVAITAEDNALTLHRKLNATAEQLLADSLPALKAGQLSGKAQDHSQATVVGRRKPEDGRIDWSQPAEVVNNLVRAVTEPWPGAFGYVCSAKFLVWKGKVRHDQPAAKAGTVLSVSPLIVACGQGALEVVTGQSENGVYMQGSQLAQTLGLVSGALLRNQPVTAVKRRTRVLILGVNGFIGNHLTERLLKDDNFDIYGLDIGSDAISRFVGHPRFQFVEGDISIHSEWIEYHIKKCDVILPLVAIATPIEYTRNPLRVFELDFEENLKIIRDCVKYKKRIIFPSTSEVYGMCTDPNFDEDSSNLVVGPINKQRWIYSVSKQLLDRVIWAYGDKEGLRFTLFRPFNWMGPRLDNLNAARIGSSRAITQLILNLVEGSPIKLVDGGKQKRCFTDISDGVEALFRIIENKNNNCDGQIINIGNPDNEASIKELAEQLLASFERHPLRNQFPPFAGFRDVESSSYYGKGYQDVEHRKPAIRNARRLLNWTPEVTMDKTIDATLDFFLRTVDGVEESK</sequence>
<dbReference type="Pfam" id="PF00551">
    <property type="entry name" value="Formyl_trans_N"/>
    <property type="match status" value="1"/>
</dbReference>
<dbReference type="CDD" id="cd05257">
    <property type="entry name" value="Arna_like_SDR_e"/>
    <property type="match status" value="1"/>
</dbReference>
<comment type="pathway">
    <text evidence="1 17">Bacterial outer membrane biogenesis; lipopolysaccharide biosynthesis.</text>
</comment>
<evidence type="ECO:0000259" key="20">
    <source>
        <dbReference type="Pfam" id="PF02911"/>
    </source>
</evidence>
<comment type="subunit">
    <text evidence="16 17">Homohexamer, formed by a dimer of trimers.</text>
</comment>
<dbReference type="Pfam" id="PF02911">
    <property type="entry name" value="Formyl_trans_C"/>
    <property type="match status" value="1"/>
</dbReference>
<evidence type="ECO:0000256" key="7">
    <source>
        <dbReference type="ARBA" id="ARBA00023027"/>
    </source>
</evidence>
<comment type="catalytic activity">
    <reaction evidence="17">
        <text>UDP-4-amino-4-deoxy-beta-L-arabinose + (6R)-10-formyltetrahydrofolate = UDP-4-deoxy-4-formamido-beta-L-arabinose + (6S)-5,6,7,8-tetrahydrofolate + H(+)</text>
        <dbReference type="Rhea" id="RHEA:24706"/>
        <dbReference type="ChEBI" id="CHEBI:15378"/>
        <dbReference type="ChEBI" id="CHEBI:57453"/>
        <dbReference type="ChEBI" id="CHEBI:58708"/>
        <dbReference type="ChEBI" id="CHEBI:58709"/>
        <dbReference type="ChEBI" id="CHEBI:195366"/>
        <dbReference type="EC" id="2.1.2.13"/>
    </reaction>
</comment>
<dbReference type="UniPathway" id="UPA00030"/>
<dbReference type="EC" id="1.1.1.305" evidence="17"/>
<keyword evidence="4 17" id="KW-0808">Transferase</keyword>
<dbReference type="CDD" id="cd08702">
    <property type="entry name" value="Arna_FMT_C"/>
    <property type="match status" value="1"/>
</dbReference>
<dbReference type="PATRIC" id="fig|69222.5.peg.4632"/>
<comment type="pathway">
    <text evidence="13 17">Nucleotide-sugar biosynthesis; UDP-4-deoxy-4-formamido-beta-L-arabinose biosynthesis; UDP-4-deoxy-4-formamido-beta-L-arabinose from UDP-alpha-D-glucuronate: step 1/3.</text>
</comment>
<dbReference type="PIRSF" id="PIRSF036506">
    <property type="entry name" value="Bifun_polymyxin_resist_ArnA"/>
    <property type="match status" value="1"/>
</dbReference>
<feature type="region of interest" description="Formyltransferase ArnAFT" evidence="17">
    <location>
        <begin position="1"/>
        <end position="304"/>
    </location>
</feature>
<dbReference type="GO" id="GO:0009245">
    <property type="term" value="P:lipid A biosynthetic process"/>
    <property type="evidence" value="ECO:0007669"/>
    <property type="project" value="UniProtKB-KW"/>
</dbReference>
<feature type="domain" description="Formyl transferase C-terminal" evidence="20">
    <location>
        <begin position="202"/>
        <end position="294"/>
    </location>
</feature>
<feature type="binding site" evidence="17">
    <location>
        <position position="613"/>
    </location>
    <ligand>
        <name>UDP-alpha-D-glucuronate</name>
        <dbReference type="ChEBI" id="CHEBI:58052"/>
    </ligand>
</feature>
<evidence type="ECO:0000256" key="10">
    <source>
        <dbReference type="ARBA" id="ARBA00023268"/>
    </source>
</evidence>
<dbReference type="InterPro" id="IPR005793">
    <property type="entry name" value="Formyl_trans_C"/>
</dbReference>
<dbReference type="HAMAP" id="MF_01166">
    <property type="entry name" value="ArnA"/>
    <property type="match status" value="1"/>
</dbReference>
<proteinExistence type="inferred from homology"/>
<accession>A0A014PRU6</accession>
<evidence type="ECO:0000313" key="21">
    <source>
        <dbReference type="EMBL" id="EXU73617.1"/>
    </source>
</evidence>
<dbReference type="OrthoDB" id="9802815at2"/>
<dbReference type="InterPro" id="IPR036291">
    <property type="entry name" value="NAD(P)-bd_dom_sf"/>
</dbReference>
<evidence type="ECO:0000256" key="5">
    <source>
        <dbReference type="ARBA" id="ARBA00022985"/>
    </source>
</evidence>
<dbReference type="InterPro" id="IPR036477">
    <property type="entry name" value="Formyl_transf_N_sf"/>
</dbReference>
<feature type="binding site" evidence="17">
    <location>
        <position position="393"/>
    </location>
    <ligand>
        <name>UDP-alpha-D-glucuronate</name>
        <dbReference type="ChEBI" id="CHEBI:58052"/>
    </ligand>
</feature>
<comment type="pathway">
    <text evidence="12 17">Nucleotide-sugar biosynthesis; UDP-4-deoxy-4-formamido-beta-L-arabinose biosynthesis; UDP-4-deoxy-4-formamido-beta-L-arabinose from UDP-alpha-D-glucuronate: step 3/3.</text>
</comment>
<evidence type="ECO:0000259" key="19">
    <source>
        <dbReference type="Pfam" id="PF01370"/>
    </source>
</evidence>
<dbReference type="InterPro" id="IPR002376">
    <property type="entry name" value="Formyl_transf_N"/>
</dbReference>
<evidence type="ECO:0000256" key="13">
    <source>
        <dbReference type="ARBA" id="ARBA00060576"/>
    </source>
</evidence>
<dbReference type="FunFam" id="3.40.50.720:FF:000197">
    <property type="entry name" value="Bifunctional polymyxin resistance protein ArnA"/>
    <property type="match status" value="1"/>
</dbReference>
<evidence type="ECO:0000256" key="4">
    <source>
        <dbReference type="ARBA" id="ARBA00022679"/>
    </source>
</evidence>
<dbReference type="InterPro" id="IPR011034">
    <property type="entry name" value="Formyl_transferase-like_C_sf"/>
</dbReference>
<keyword evidence="8 17" id="KW-0443">Lipid metabolism</keyword>
<protein>
    <recommendedName>
        <fullName evidence="17">Bifunctional polymyxin resistance protein ArnA</fullName>
    </recommendedName>
    <domain>
        <recommendedName>
            <fullName evidence="17">UDP-4-amino-4-deoxy-L-arabinose formyltransferase</fullName>
            <ecNumber evidence="17">2.1.2.13</ecNumber>
        </recommendedName>
        <alternativeName>
            <fullName evidence="17">ArnAFT</fullName>
        </alternativeName>
        <alternativeName>
            <fullName evidence="17">UDP-L-Ara4N formyltransferase</fullName>
        </alternativeName>
    </domain>
    <domain>
        <recommendedName>
            <fullName evidence="17">UDP-glucuronic acid oxidase, UDP-4-keto-hexauronic acid decarboxylating</fullName>
            <ecNumber evidence="17">1.1.1.305</ecNumber>
        </recommendedName>
        <alternativeName>
            <fullName evidence="17">ArnADH</fullName>
        </alternativeName>
        <alternativeName>
            <fullName evidence="17">UDP-GlcUA decarboxylase</fullName>
        </alternativeName>
        <alternativeName>
            <fullName evidence="17">UDP-glucuronic acid dehydrogenase</fullName>
        </alternativeName>
    </domain>
</protein>
<feature type="domain" description="NAD-dependent epimerase/dehydratase" evidence="19">
    <location>
        <begin position="318"/>
        <end position="566"/>
    </location>
</feature>
<comment type="similarity">
    <text evidence="15 17">In the N-terminal section; belongs to the Fmt family. UDP-L-Ara4N formyltransferase subfamily.</text>
</comment>
<comment type="similarity">
    <text evidence="14 17">In the C-terminal section; belongs to the NAD(P)-dependent epimerase/dehydratase family. UDP-glucuronic acid decarboxylase subfamily.</text>
</comment>
<dbReference type="GO" id="GO:0016020">
    <property type="term" value="C:membrane"/>
    <property type="evidence" value="ECO:0007669"/>
    <property type="project" value="GOC"/>
</dbReference>
<evidence type="ECO:0000256" key="12">
    <source>
        <dbReference type="ARBA" id="ARBA00060566"/>
    </source>
</evidence>
<dbReference type="GO" id="GO:0016831">
    <property type="term" value="F:carboxy-lyase activity"/>
    <property type="evidence" value="ECO:0007669"/>
    <property type="project" value="InterPro"/>
</dbReference>
<feature type="binding site" evidence="17">
    <location>
        <begin position="136"/>
        <end position="140"/>
    </location>
    <ligand>
        <name>(6R)-10-formyltetrahydrofolate</name>
        <dbReference type="ChEBI" id="CHEBI:195366"/>
    </ligand>
</feature>
<evidence type="ECO:0000256" key="11">
    <source>
        <dbReference type="ARBA" id="ARBA00059105"/>
    </source>
</evidence>
<keyword evidence="9 17" id="KW-0046">Antibiotic resistance</keyword>
<evidence type="ECO:0000259" key="18">
    <source>
        <dbReference type="Pfam" id="PF00551"/>
    </source>
</evidence>
<dbReference type="NCBIfam" id="NF005414">
    <property type="entry name" value="PRK06988.1"/>
    <property type="match status" value="1"/>
</dbReference>
<dbReference type="EC" id="2.1.2.13" evidence="17"/>
<feature type="active site" description="Proton donor; for formyltransferase activity" evidence="17">
    <location>
        <position position="104"/>
    </location>
</feature>
<evidence type="ECO:0000313" key="22">
    <source>
        <dbReference type="Proteomes" id="UP000019918"/>
    </source>
</evidence>
<feature type="binding site" evidence="17">
    <location>
        <begin position="368"/>
        <end position="369"/>
    </location>
    <ligand>
        <name>NAD(+)</name>
        <dbReference type="ChEBI" id="CHEBI:57540"/>
    </ligand>
</feature>
<feature type="active site" description="Proton donor; for decarboxylase activity" evidence="17">
    <location>
        <position position="619"/>
    </location>
</feature>
<feature type="binding site" evidence="17">
    <location>
        <position position="114"/>
    </location>
    <ligand>
        <name>(6R)-10-formyltetrahydrofolate</name>
        <dbReference type="ChEBI" id="CHEBI:195366"/>
    </ligand>
</feature>
<dbReference type="SUPFAM" id="SSF50486">
    <property type="entry name" value="FMT C-terminal domain-like"/>
    <property type="match status" value="1"/>
</dbReference>
<reference evidence="21 22" key="1">
    <citation type="submission" date="2014-02" db="EMBL/GenBank/DDBJ databases">
        <title>Draft genome of Erwinia mallotivora strain BT-MARDI, a papaya dieback pathogen.</title>
        <authorList>
            <person name="Redzuan R."/>
            <person name="Abu Bakar N."/>
            <person name="Badrun R."/>
            <person name="Mohd Raih M.F."/>
            <person name="Rozano L."/>
            <person name="Mat Amin N."/>
        </authorList>
    </citation>
    <scope>NUCLEOTIDE SEQUENCE [LARGE SCALE GENOMIC DNA]</scope>
    <source>
        <strain evidence="21 22">BT-MARDI</strain>
    </source>
</reference>
<dbReference type="InterPro" id="IPR050177">
    <property type="entry name" value="Lipid_A_modif_metabolic_enz"/>
</dbReference>
<dbReference type="RefSeq" id="WP_034941792.1">
    <property type="nucleotide sequence ID" value="NZ_JFHN01000075.1"/>
</dbReference>
<evidence type="ECO:0000256" key="9">
    <source>
        <dbReference type="ARBA" id="ARBA00023251"/>
    </source>
</evidence>